<evidence type="ECO:0000313" key="2">
    <source>
        <dbReference type="Proteomes" id="UP000266861"/>
    </source>
</evidence>
<dbReference type="EMBL" id="PQFF01000013">
    <property type="protein sequence ID" value="RHZ89384.1"/>
    <property type="molecule type" value="Genomic_DNA"/>
</dbReference>
<dbReference type="AlphaFoldDB" id="A0A397JVV5"/>
<dbReference type="Proteomes" id="UP000266861">
    <property type="component" value="Unassembled WGS sequence"/>
</dbReference>
<accession>A0A397JVV5</accession>
<reference evidence="1 2" key="1">
    <citation type="submission" date="2018-08" db="EMBL/GenBank/DDBJ databases">
        <title>Genome and evolution of the arbuscular mycorrhizal fungus Diversispora epigaea (formerly Glomus versiforme) and its bacterial endosymbionts.</title>
        <authorList>
            <person name="Sun X."/>
            <person name="Fei Z."/>
            <person name="Harrison M."/>
        </authorList>
    </citation>
    <scope>NUCLEOTIDE SEQUENCE [LARGE SCALE GENOMIC DNA]</scope>
    <source>
        <strain evidence="1 2">IT104</strain>
    </source>
</reference>
<name>A0A397JVV5_9GLOM</name>
<evidence type="ECO:0000313" key="1">
    <source>
        <dbReference type="EMBL" id="RHZ89384.1"/>
    </source>
</evidence>
<sequence>MESNTMNRQNYEVTIKIIFINRIWCKVTLRELPFGQEYCTDNKLKKKALCIELIYHVYTLLTQNGCDSYSALQATFDYPSFNN</sequence>
<proteinExistence type="predicted"/>
<gene>
    <name evidence="1" type="ORF">Glove_15g13</name>
</gene>
<protein>
    <submittedName>
        <fullName evidence="1">Uncharacterized protein</fullName>
    </submittedName>
</protein>
<organism evidence="1 2">
    <name type="scientific">Diversispora epigaea</name>
    <dbReference type="NCBI Taxonomy" id="1348612"/>
    <lineage>
        <taxon>Eukaryota</taxon>
        <taxon>Fungi</taxon>
        <taxon>Fungi incertae sedis</taxon>
        <taxon>Mucoromycota</taxon>
        <taxon>Glomeromycotina</taxon>
        <taxon>Glomeromycetes</taxon>
        <taxon>Diversisporales</taxon>
        <taxon>Diversisporaceae</taxon>
        <taxon>Diversispora</taxon>
    </lineage>
</organism>
<keyword evidence="2" id="KW-1185">Reference proteome</keyword>
<comment type="caution">
    <text evidence="1">The sequence shown here is derived from an EMBL/GenBank/DDBJ whole genome shotgun (WGS) entry which is preliminary data.</text>
</comment>